<feature type="domain" description="Semialdehyde dehydrogenase NAD-binding" evidence="17">
    <location>
        <begin position="6"/>
        <end position="121"/>
    </location>
</feature>
<dbReference type="Pfam" id="PF01118">
    <property type="entry name" value="Semialdhyde_dh"/>
    <property type="match status" value="1"/>
</dbReference>
<proteinExistence type="inferred from homology"/>
<comment type="caution">
    <text evidence="16">Lacks conserved residue(s) required for the propagation of feature annotation.</text>
</comment>
<dbReference type="PIRSF" id="PIRSF000148">
    <property type="entry name" value="ASA_dh"/>
    <property type="match status" value="1"/>
</dbReference>
<dbReference type="InterPro" id="IPR036291">
    <property type="entry name" value="NAD(P)-bd_dom_sf"/>
</dbReference>
<comment type="pathway">
    <text evidence="2 16">Amino-acid biosynthesis; L-methionine biosynthesis via de novo pathway; L-homoserine from L-aspartate: step 2/3.</text>
</comment>
<evidence type="ECO:0000259" key="17">
    <source>
        <dbReference type="SMART" id="SM00859"/>
    </source>
</evidence>
<dbReference type="NCBIfam" id="NF011456">
    <property type="entry name" value="PRK14874.1"/>
    <property type="match status" value="1"/>
</dbReference>
<dbReference type="PROSITE" id="PS01103">
    <property type="entry name" value="ASD"/>
    <property type="match status" value="1"/>
</dbReference>
<dbReference type="InterPro" id="IPR000534">
    <property type="entry name" value="Semialdehyde_DH_NAD-bd"/>
</dbReference>
<keyword evidence="19" id="KW-1185">Reference proteome</keyword>
<evidence type="ECO:0000256" key="1">
    <source>
        <dbReference type="ARBA" id="ARBA00002492"/>
    </source>
</evidence>
<evidence type="ECO:0000256" key="16">
    <source>
        <dbReference type="HAMAP-Rule" id="MF_02121"/>
    </source>
</evidence>
<feature type="binding site" evidence="16">
    <location>
        <begin position="13"/>
        <end position="16"/>
    </location>
    <ligand>
        <name>NADP(+)</name>
        <dbReference type="ChEBI" id="CHEBI:58349"/>
    </ligand>
</feature>
<name>A0ABS1CX62_9PROT</name>
<feature type="active site" description="Acyl-thioester intermediate" evidence="16">
    <location>
        <position position="132"/>
    </location>
</feature>
<dbReference type="NCBIfam" id="TIGR01296">
    <property type="entry name" value="asd_B"/>
    <property type="match status" value="1"/>
</dbReference>
<evidence type="ECO:0000256" key="7">
    <source>
        <dbReference type="ARBA" id="ARBA00013120"/>
    </source>
</evidence>
<comment type="function">
    <text evidence="1 16">Catalyzes the NADPH-dependent formation of L-aspartate-semialdehyde (L-ASA) by the reductive dephosphorylation of L-aspartyl-4-phosphate.</text>
</comment>
<comment type="caution">
    <text evidence="18">The sequence shown here is derived from an EMBL/GenBank/DDBJ whole genome shotgun (WGS) entry which is preliminary data.</text>
</comment>
<dbReference type="HAMAP" id="MF_02121">
    <property type="entry name" value="ASADH"/>
    <property type="match status" value="1"/>
</dbReference>
<dbReference type="EMBL" id="NRSG01000084">
    <property type="protein sequence ID" value="MBK1659123.1"/>
    <property type="molecule type" value="Genomic_DNA"/>
</dbReference>
<keyword evidence="10 16" id="KW-0521">NADP</keyword>
<organism evidence="18 19">
    <name type="scientific">Paracraurococcus ruber</name>
    <dbReference type="NCBI Taxonomy" id="77675"/>
    <lineage>
        <taxon>Bacteria</taxon>
        <taxon>Pseudomonadati</taxon>
        <taxon>Pseudomonadota</taxon>
        <taxon>Alphaproteobacteria</taxon>
        <taxon>Acetobacterales</taxon>
        <taxon>Roseomonadaceae</taxon>
        <taxon>Paracraurococcus</taxon>
    </lineage>
</organism>
<gene>
    <name evidence="16" type="primary">asd</name>
    <name evidence="18" type="ORF">CKO45_12855</name>
</gene>
<dbReference type="CDD" id="cd18131">
    <property type="entry name" value="ASADH_C_bac_euk_like"/>
    <property type="match status" value="1"/>
</dbReference>
<evidence type="ECO:0000256" key="12">
    <source>
        <dbReference type="ARBA" id="ARBA00023002"/>
    </source>
</evidence>
<dbReference type="SMART" id="SM00859">
    <property type="entry name" value="Semialdhyde_dh"/>
    <property type="match status" value="1"/>
</dbReference>
<dbReference type="InterPro" id="IPR012080">
    <property type="entry name" value="Asp_semialdehyde_DH"/>
</dbReference>
<feature type="binding site" evidence="16">
    <location>
        <position position="246"/>
    </location>
    <ligand>
        <name>substrate</name>
    </ligand>
</feature>
<keyword evidence="13 16" id="KW-0457">Lysine biosynthesis</keyword>
<comment type="similarity">
    <text evidence="5 16">Belongs to the aspartate-semialdehyde dehydrogenase family.</text>
</comment>
<evidence type="ECO:0000256" key="13">
    <source>
        <dbReference type="ARBA" id="ARBA00023154"/>
    </source>
</evidence>
<keyword evidence="11 16" id="KW-0220">Diaminopimelate biosynthesis</keyword>
<comment type="pathway">
    <text evidence="4 16">Amino-acid biosynthesis; L-threonine biosynthesis; L-threonine from L-aspartate: step 2/5.</text>
</comment>
<dbReference type="CDD" id="cd02316">
    <property type="entry name" value="VcASADH2_like_N"/>
    <property type="match status" value="1"/>
</dbReference>
<dbReference type="InterPro" id="IPR000319">
    <property type="entry name" value="Asp-semialdehyde_DH_CS"/>
</dbReference>
<dbReference type="SUPFAM" id="SSF55347">
    <property type="entry name" value="Glyceraldehyde-3-phosphate dehydrogenase-like, C-terminal domain"/>
    <property type="match status" value="1"/>
</dbReference>
<dbReference type="Pfam" id="PF02774">
    <property type="entry name" value="Semialdhyde_dhC"/>
    <property type="match status" value="1"/>
</dbReference>
<comment type="subunit">
    <text evidence="6 16">Homodimer.</text>
</comment>
<evidence type="ECO:0000256" key="3">
    <source>
        <dbReference type="ARBA" id="ARBA00005076"/>
    </source>
</evidence>
<evidence type="ECO:0000256" key="15">
    <source>
        <dbReference type="ARBA" id="ARBA00047891"/>
    </source>
</evidence>
<evidence type="ECO:0000256" key="11">
    <source>
        <dbReference type="ARBA" id="ARBA00022915"/>
    </source>
</evidence>
<feature type="binding site" evidence="16">
    <location>
        <begin position="162"/>
        <end position="163"/>
    </location>
    <ligand>
        <name>NADP(+)</name>
        <dbReference type="ChEBI" id="CHEBI:58349"/>
    </ligand>
</feature>
<reference evidence="18 19" key="1">
    <citation type="journal article" date="2020" name="Microorganisms">
        <title>Osmotic Adaptation and Compatible Solute Biosynthesis of Phototrophic Bacteria as Revealed from Genome Analyses.</title>
        <authorList>
            <person name="Imhoff J.F."/>
            <person name="Rahn T."/>
            <person name="Kunzel S."/>
            <person name="Keller A."/>
            <person name="Neulinger S.C."/>
        </authorList>
    </citation>
    <scope>NUCLEOTIDE SEQUENCE [LARGE SCALE GENOMIC DNA]</scope>
    <source>
        <strain evidence="18 19">DSM 15382</strain>
    </source>
</reference>
<dbReference type="RefSeq" id="WP_133220466.1">
    <property type="nucleotide sequence ID" value="NZ_NRSG01000084.1"/>
</dbReference>
<feature type="binding site" evidence="16">
    <location>
        <position position="159"/>
    </location>
    <ligand>
        <name>substrate</name>
    </ligand>
</feature>
<keyword evidence="9 16" id="KW-0791">Threonine biosynthesis</keyword>
<evidence type="ECO:0000313" key="19">
    <source>
        <dbReference type="Proteomes" id="UP000697995"/>
    </source>
</evidence>
<protein>
    <recommendedName>
        <fullName evidence="7 16">Aspartate-semialdehyde dehydrogenase</fullName>
        <shortName evidence="16">ASA dehydrogenase</shortName>
        <shortName evidence="16">ASADH</shortName>
        <ecNumber evidence="7 16">1.2.1.11</ecNumber>
    </recommendedName>
    <alternativeName>
        <fullName evidence="16">Aspartate-beta-semialdehyde dehydrogenase</fullName>
    </alternativeName>
</protein>
<dbReference type="InterPro" id="IPR005986">
    <property type="entry name" value="Asp_semialdehyde_DH_beta"/>
</dbReference>
<evidence type="ECO:0000256" key="14">
    <source>
        <dbReference type="ARBA" id="ARBA00023167"/>
    </source>
</evidence>
<dbReference type="Gene3D" id="3.40.50.720">
    <property type="entry name" value="NAD(P)-binding Rossmann-like Domain"/>
    <property type="match status" value="1"/>
</dbReference>
<sequence>MAEGLRVAVGGATGNVGTEMLRILEQRGFPAAEVIPLASAGSAGRRVPFRGAELAVQDLGGFDFRGTDLLLLSTGAANARETAPRAAAAGCVVIDNSSAFRMDPALPLLVPEVNPAALAGWAARRILPVANCSTIQLVLALKPLHDAAGLKRVVVSTYQSASGGGRRLMQRLLSPHDPVTVDMRALLHEAQLATTAGGDPPLPFNVVPQIDVFLEDGRTREEWKMEAETRKILGLPDLPVSATCVRVPVLVGHAEAVVAELDRPLPEAAARALLDAAPGIVVVDERRPGGYAMPIAVAGTDEVFVSRLREDRAFPHGLAFWVVADNVRKGAALTAVQIAEALLRRGDAFAGRGAA</sequence>
<feature type="active site" description="Proton acceptor" evidence="16">
    <location>
        <position position="253"/>
    </location>
</feature>
<comment type="catalytic activity">
    <reaction evidence="15 16">
        <text>L-aspartate 4-semialdehyde + phosphate + NADP(+) = 4-phospho-L-aspartate + NADPH + H(+)</text>
        <dbReference type="Rhea" id="RHEA:24284"/>
        <dbReference type="ChEBI" id="CHEBI:15378"/>
        <dbReference type="ChEBI" id="CHEBI:43474"/>
        <dbReference type="ChEBI" id="CHEBI:57535"/>
        <dbReference type="ChEBI" id="CHEBI:57783"/>
        <dbReference type="ChEBI" id="CHEBI:58349"/>
        <dbReference type="ChEBI" id="CHEBI:537519"/>
        <dbReference type="EC" id="1.2.1.11"/>
    </reaction>
</comment>
<keyword evidence="12 16" id="KW-0560">Oxidoreductase</keyword>
<evidence type="ECO:0000313" key="18">
    <source>
        <dbReference type="EMBL" id="MBK1659123.1"/>
    </source>
</evidence>
<feature type="binding site" evidence="16">
    <location>
        <position position="101"/>
    </location>
    <ligand>
        <name>phosphate</name>
        <dbReference type="ChEBI" id="CHEBI:43474"/>
    </ligand>
</feature>
<evidence type="ECO:0000256" key="4">
    <source>
        <dbReference type="ARBA" id="ARBA00005097"/>
    </source>
</evidence>
<evidence type="ECO:0000256" key="8">
    <source>
        <dbReference type="ARBA" id="ARBA00022605"/>
    </source>
</evidence>
<dbReference type="SUPFAM" id="SSF51735">
    <property type="entry name" value="NAD(P)-binding Rossmann-fold domains"/>
    <property type="match status" value="1"/>
</dbReference>
<keyword evidence="14 16" id="KW-0486">Methionine biosynthesis</keyword>
<dbReference type="InterPro" id="IPR012280">
    <property type="entry name" value="Semialdhyde_DH_dimer_dom"/>
</dbReference>
<keyword evidence="8 16" id="KW-0028">Amino-acid biosynthesis</keyword>
<evidence type="ECO:0000256" key="5">
    <source>
        <dbReference type="ARBA" id="ARBA00010584"/>
    </source>
</evidence>
<dbReference type="EC" id="1.2.1.11" evidence="7 16"/>
<evidence type="ECO:0000256" key="9">
    <source>
        <dbReference type="ARBA" id="ARBA00022697"/>
    </source>
</evidence>
<comment type="pathway">
    <text evidence="3 16">Amino-acid biosynthesis; L-lysine biosynthesis via DAP pathway; (S)-tetrahydrodipicolinate from L-aspartate: step 2/4.</text>
</comment>
<dbReference type="Gene3D" id="3.30.360.10">
    <property type="entry name" value="Dihydrodipicolinate Reductase, domain 2"/>
    <property type="match status" value="1"/>
</dbReference>
<evidence type="ECO:0000256" key="2">
    <source>
        <dbReference type="ARBA" id="ARBA00005021"/>
    </source>
</evidence>
<evidence type="ECO:0000256" key="6">
    <source>
        <dbReference type="ARBA" id="ARBA00011738"/>
    </source>
</evidence>
<evidence type="ECO:0000256" key="10">
    <source>
        <dbReference type="ARBA" id="ARBA00022857"/>
    </source>
</evidence>
<dbReference type="PANTHER" id="PTHR46278:SF2">
    <property type="entry name" value="ASPARTATE-SEMIALDEHYDE DEHYDROGENASE"/>
    <property type="match status" value="1"/>
</dbReference>
<accession>A0ABS1CX62</accession>
<dbReference type="PANTHER" id="PTHR46278">
    <property type="entry name" value="DEHYDROGENASE, PUTATIVE-RELATED"/>
    <property type="match status" value="1"/>
</dbReference>
<feature type="binding site" evidence="16">
    <location>
        <position position="326"/>
    </location>
    <ligand>
        <name>NADP(+)</name>
        <dbReference type="ChEBI" id="CHEBI:58349"/>
    </ligand>
</feature>
<dbReference type="Proteomes" id="UP000697995">
    <property type="component" value="Unassembled WGS sequence"/>
</dbReference>